<dbReference type="SMART" id="SM00116">
    <property type="entry name" value="CBS"/>
    <property type="match status" value="2"/>
</dbReference>
<gene>
    <name evidence="4" type="ORF">SAMN02910418_01811</name>
</gene>
<dbReference type="Proteomes" id="UP000199288">
    <property type="component" value="Unassembled WGS sequence"/>
</dbReference>
<reference evidence="5" key="1">
    <citation type="submission" date="2016-10" db="EMBL/GenBank/DDBJ databases">
        <authorList>
            <person name="Varghese N."/>
            <person name="Submissions S."/>
        </authorList>
    </citation>
    <scope>NUCLEOTIDE SEQUENCE [LARGE SCALE GENOMIC DNA]</scope>
    <source>
        <strain evidence="5">KPR-1</strain>
    </source>
</reference>
<dbReference type="PANTHER" id="PTHR43080:SF2">
    <property type="entry name" value="CBS DOMAIN-CONTAINING PROTEIN"/>
    <property type="match status" value="1"/>
</dbReference>
<dbReference type="InterPro" id="IPR000644">
    <property type="entry name" value="CBS_dom"/>
</dbReference>
<sequence>MRVEDIVKKKGTDVVTLTSDSTISQLLSTLSKHSIGAVVVVDNDQVVGIVSERDVVRRIAETGSVDGQVSQIMTSDLETCVNSDEIQTLASKMTERRIRHLPVMDGDTLVAIVSIGDVVKSRLDDLEAERDHLHGFVHG</sequence>
<dbReference type="SUPFAM" id="SSF54631">
    <property type="entry name" value="CBS-domain pair"/>
    <property type="match status" value="1"/>
</dbReference>
<evidence type="ECO:0000256" key="2">
    <source>
        <dbReference type="PROSITE-ProRule" id="PRU00703"/>
    </source>
</evidence>
<dbReference type="Pfam" id="PF00571">
    <property type="entry name" value="CBS"/>
    <property type="match status" value="2"/>
</dbReference>
<evidence type="ECO:0000313" key="5">
    <source>
        <dbReference type="Proteomes" id="UP000199288"/>
    </source>
</evidence>
<protein>
    <submittedName>
        <fullName evidence="4">CBS domain-containing protein</fullName>
    </submittedName>
</protein>
<evidence type="ECO:0000256" key="1">
    <source>
        <dbReference type="ARBA" id="ARBA00023122"/>
    </source>
</evidence>
<keyword evidence="1 2" id="KW-0129">CBS domain</keyword>
<feature type="domain" description="CBS" evidence="3">
    <location>
        <begin position="73"/>
        <end position="129"/>
    </location>
</feature>
<dbReference type="AlphaFoldDB" id="A0A1H4C0B5"/>
<dbReference type="OrthoDB" id="9807125at2"/>
<name>A0A1H4C0B5_9ACTO</name>
<dbReference type="RefSeq" id="WP_092565137.1">
    <property type="nucleotide sequence ID" value="NZ_FNQV01000011.1"/>
</dbReference>
<keyword evidence="5" id="KW-1185">Reference proteome</keyword>
<evidence type="ECO:0000313" key="4">
    <source>
        <dbReference type="EMBL" id="SEA53522.1"/>
    </source>
</evidence>
<dbReference type="Gene3D" id="3.10.580.10">
    <property type="entry name" value="CBS-domain"/>
    <property type="match status" value="1"/>
</dbReference>
<dbReference type="PROSITE" id="PS51371">
    <property type="entry name" value="CBS"/>
    <property type="match status" value="2"/>
</dbReference>
<dbReference type="InterPro" id="IPR046342">
    <property type="entry name" value="CBS_dom_sf"/>
</dbReference>
<accession>A0A1H4C0B5</accession>
<dbReference type="InterPro" id="IPR051257">
    <property type="entry name" value="Diverse_CBS-Domain"/>
</dbReference>
<evidence type="ECO:0000259" key="3">
    <source>
        <dbReference type="PROSITE" id="PS51371"/>
    </source>
</evidence>
<dbReference type="PANTHER" id="PTHR43080">
    <property type="entry name" value="CBS DOMAIN-CONTAINING PROTEIN CBSX3, MITOCHONDRIAL"/>
    <property type="match status" value="1"/>
</dbReference>
<feature type="domain" description="CBS" evidence="3">
    <location>
        <begin position="7"/>
        <end position="65"/>
    </location>
</feature>
<proteinExistence type="predicted"/>
<organism evidence="4 5">
    <name type="scientific">Bowdeniella nasicola</name>
    <dbReference type="NCBI Taxonomy" id="208480"/>
    <lineage>
        <taxon>Bacteria</taxon>
        <taxon>Bacillati</taxon>
        <taxon>Actinomycetota</taxon>
        <taxon>Actinomycetes</taxon>
        <taxon>Actinomycetales</taxon>
        <taxon>Actinomycetaceae</taxon>
        <taxon>Bowdeniella</taxon>
    </lineage>
</organism>
<dbReference type="EMBL" id="FNQV01000011">
    <property type="protein sequence ID" value="SEA53522.1"/>
    <property type="molecule type" value="Genomic_DNA"/>
</dbReference>